<dbReference type="InterPro" id="IPR000192">
    <property type="entry name" value="Aminotrans_V_dom"/>
</dbReference>
<gene>
    <name evidence="12" type="ORF">FP2506_06921</name>
</gene>
<evidence type="ECO:0000256" key="9">
    <source>
        <dbReference type="ARBA" id="ARBA00022898"/>
    </source>
</evidence>
<dbReference type="PIRSF" id="PIRSF005572">
    <property type="entry name" value="NifS"/>
    <property type="match status" value="1"/>
</dbReference>
<dbReference type="Pfam" id="PF00266">
    <property type="entry name" value="Aminotran_5"/>
    <property type="match status" value="1"/>
</dbReference>
<evidence type="ECO:0000256" key="8">
    <source>
        <dbReference type="ARBA" id="ARBA00022679"/>
    </source>
</evidence>
<comment type="caution">
    <text evidence="12">The sequence shown here is derived from an EMBL/GenBank/DDBJ whole genome shotgun (WGS) entry which is preliminary data.</text>
</comment>
<dbReference type="AlphaFoldDB" id="Q0G712"/>
<dbReference type="Gene3D" id="3.90.1150.10">
    <property type="entry name" value="Aspartate Aminotransferase, domain 1"/>
    <property type="match status" value="1"/>
</dbReference>
<dbReference type="Proteomes" id="UP000004310">
    <property type="component" value="Unassembled WGS sequence"/>
</dbReference>
<dbReference type="EMBL" id="AATP01000001">
    <property type="protein sequence ID" value="EAU42552.1"/>
    <property type="molecule type" value="Genomic_DNA"/>
</dbReference>
<dbReference type="InterPro" id="IPR015422">
    <property type="entry name" value="PyrdxlP-dep_Trfase_small"/>
</dbReference>
<keyword evidence="13" id="KW-1185">Reference proteome</keyword>
<proteinExistence type="inferred from homology"/>
<dbReference type="NCBIfam" id="TIGR01979">
    <property type="entry name" value="sufS"/>
    <property type="match status" value="1"/>
</dbReference>
<comment type="cofactor">
    <cofactor evidence="1">
        <name>pyridoxal 5'-phosphate</name>
        <dbReference type="ChEBI" id="CHEBI:597326"/>
    </cofactor>
</comment>
<dbReference type="SUPFAM" id="SSF53383">
    <property type="entry name" value="PLP-dependent transferases"/>
    <property type="match status" value="1"/>
</dbReference>
<sequence>MSIDTIPDERTRDVVRYDVEAVRRDFPILSKEVYGKPLVYLDNGASAQKPRQVIDRITHAYENEYANVHRGLHFLSNAATDAYEASREAVRRFLNAGSSDEVVFTRSATEAINLVAYGYGMQEIGEGDEIVLTQAEHHSNIVPWHFLREKKGAKLIWVPVEDDGSIPVESFEKAITPRTKLVATTHMSNVLGTVVDVEAVTRLAHSKDIPVLVDGSQGAVHLPVDVADIGCDWYVFTGHKVYGPSGIGVLYGKREMLEQMQPFNGGGEMIVEVTEEGVTYNAPPHRFEAGTPPIVQAIGLGAALEYVDRVGREAIAVHEAELGAYAHQRLKQINSLRIYGEAPGKGAIVSFDIEGIHAHDISMVIDREGIAVRAGTHCAMPLLKRFGTTSTCRASFGMYNTMAEVDKLAEALEKARRFFA</sequence>
<evidence type="ECO:0000256" key="6">
    <source>
        <dbReference type="ARBA" id="ARBA00013558"/>
    </source>
</evidence>
<dbReference type="EC" id="2.8.1.7" evidence="5"/>
<accession>Q0G712</accession>
<dbReference type="eggNOG" id="COG0520">
    <property type="taxonomic scope" value="Bacteria"/>
</dbReference>
<comment type="similarity">
    <text evidence="4">Belongs to the class-V pyridoxal-phosphate-dependent aminotransferase family. Csd subfamily.</text>
</comment>
<dbReference type="PANTHER" id="PTHR43586:SF8">
    <property type="entry name" value="CYSTEINE DESULFURASE 1, CHLOROPLASTIC"/>
    <property type="match status" value="1"/>
</dbReference>
<dbReference type="PANTHER" id="PTHR43586">
    <property type="entry name" value="CYSTEINE DESULFURASE"/>
    <property type="match status" value="1"/>
</dbReference>
<protein>
    <recommendedName>
        <fullName evidence="6">Cysteine desulfurase</fullName>
        <ecNumber evidence="5">2.8.1.7</ecNumber>
    </recommendedName>
    <alternativeName>
        <fullName evidence="7">Probable cysteine desulfurase</fullName>
    </alternativeName>
</protein>
<comment type="catalytic activity">
    <reaction evidence="10">
        <text>(sulfur carrier)-H + L-cysteine = (sulfur carrier)-SH + L-alanine</text>
        <dbReference type="Rhea" id="RHEA:43892"/>
        <dbReference type="Rhea" id="RHEA-COMP:14737"/>
        <dbReference type="Rhea" id="RHEA-COMP:14739"/>
        <dbReference type="ChEBI" id="CHEBI:29917"/>
        <dbReference type="ChEBI" id="CHEBI:35235"/>
        <dbReference type="ChEBI" id="CHEBI:57972"/>
        <dbReference type="ChEBI" id="CHEBI:64428"/>
        <dbReference type="EC" id="2.8.1.7"/>
    </reaction>
</comment>
<dbReference type="GO" id="GO:0031071">
    <property type="term" value="F:cysteine desulfurase activity"/>
    <property type="evidence" value="ECO:0007669"/>
    <property type="project" value="UniProtKB-EC"/>
</dbReference>
<evidence type="ECO:0000256" key="3">
    <source>
        <dbReference type="ARBA" id="ARBA00003120"/>
    </source>
</evidence>
<feature type="domain" description="Aminotransferase class V" evidence="11">
    <location>
        <begin position="39"/>
        <end position="408"/>
    </location>
</feature>
<dbReference type="InterPro" id="IPR015421">
    <property type="entry name" value="PyrdxlP-dep_Trfase_major"/>
</dbReference>
<dbReference type="RefSeq" id="WP_007066526.1">
    <property type="nucleotide sequence ID" value="NZ_DS022272.1"/>
</dbReference>
<dbReference type="GO" id="GO:0006534">
    <property type="term" value="P:cysteine metabolic process"/>
    <property type="evidence" value="ECO:0007669"/>
    <property type="project" value="InterPro"/>
</dbReference>
<reference evidence="12 13" key="1">
    <citation type="journal article" date="2010" name="J. Bacteriol.">
        <title>Genome sequence of Fulvimarina pelagi HTCC2506T, a Mn(II)-oxidizing alphaproteobacterium possessing an aerobic anoxygenic photosynthetic gene cluster and Xanthorhodopsin.</title>
        <authorList>
            <person name="Kang I."/>
            <person name="Oh H.M."/>
            <person name="Lim S.I."/>
            <person name="Ferriera S."/>
            <person name="Giovannoni S.J."/>
            <person name="Cho J.C."/>
        </authorList>
    </citation>
    <scope>NUCLEOTIDE SEQUENCE [LARGE SCALE GENOMIC DNA]</scope>
    <source>
        <strain evidence="12 13">HTCC2506</strain>
    </source>
</reference>
<evidence type="ECO:0000313" key="13">
    <source>
        <dbReference type="Proteomes" id="UP000004310"/>
    </source>
</evidence>
<evidence type="ECO:0000256" key="2">
    <source>
        <dbReference type="ARBA" id="ARBA00002824"/>
    </source>
</evidence>
<dbReference type="CDD" id="cd06453">
    <property type="entry name" value="SufS_like"/>
    <property type="match status" value="1"/>
</dbReference>
<dbReference type="InterPro" id="IPR010970">
    <property type="entry name" value="Cys_dSase_SufS"/>
</dbReference>
<evidence type="ECO:0000256" key="10">
    <source>
        <dbReference type="ARBA" id="ARBA00050776"/>
    </source>
</evidence>
<dbReference type="InterPro" id="IPR016454">
    <property type="entry name" value="Cysteine_dSase"/>
</dbReference>
<dbReference type="HOGENOM" id="CLU_003433_2_5_5"/>
<dbReference type="GO" id="GO:0016829">
    <property type="term" value="F:lyase activity"/>
    <property type="evidence" value="ECO:0007669"/>
    <property type="project" value="UniProtKB-KW"/>
</dbReference>
<evidence type="ECO:0000256" key="1">
    <source>
        <dbReference type="ARBA" id="ARBA00001933"/>
    </source>
</evidence>
<name>Q0G712_9HYPH</name>
<evidence type="ECO:0000313" key="12">
    <source>
        <dbReference type="EMBL" id="EAU42552.1"/>
    </source>
</evidence>
<comment type="function">
    <text evidence="3">Catalyzes the removal of elemental sulfur atoms from cysteine to produce alanine. Seems to participate in the biosynthesis of the nitrogenase metalloclusters by providing the inorganic sulfur required for the Fe-S core formation.</text>
</comment>
<dbReference type="STRING" id="217511.GCA_001463845_00161"/>
<keyword evidence="9" id="KW-0663">Pyridoxal phosphate</keyword>
<organism evidence="12 13">
    <name type="scientific">Fulvimarina pelagi HTCC2506</name>
    <dbReference type="NCBI Taxonomy" id="314231"/>
    <lineage>
        <taxon>Bacteria</taxon>
        <taxon>Pseudomonadati</taxon>
        <taxon>Pseudomonadota</taxon>
        <taxon>Alphaproteobacteria</taxon>
        <taxon>Hyphomicrobiales</taxon>
        <taxon>Aurantimonadaceae</taxon>
        <taxon>Fulvimarina</taxon>
    </lineage>
</organism>
<dbReference type="Gene3D" id="3.40.640.10">
    <property type="entry name" value="Type I PLP-dependent aspartate aminotransferase-like (Major domain)"/>
    <property type="match status" value="1"/>
</dbReference>
<evidence type="ECO:0000256" key="4">
    <source>
        <dbReference type="ARBA" id="ARBA00010447"/>
    </source>
</evidence>
<dbReference type="GO" id="GO:0030170">
    <property type="term" value="F:pyridoxal phosphate binding"/>
    <property type="evidence" value="ECO:0007669"/>
    <property type="project" value="InterPro"/>
</dbReference>
<evidence type="ECO:0000256" key="5">
    <source>
        <dbReference type="ARBA" id="ARBA00012239"/>
    </source>
</evidence>
<comment type="function">
    <text evidence="2">Catalyzes the removal of elemental sulfur and selenium atoms from L-cysteine, L-cystine, L-selenocysteine, and L-selenocystine to produce L-alanine.</text>
</comment>
<keyword evidence="8" id="KW-0808">Transferase</keyword>
<dbReference type="InterPro" id="IPR015424">
    <property type="entry name" value="PyrdxlP-dep_Trfase"/>
</dbReference>
<keyword evidence="12" id="KW-0456">Lyase</keyword>
<evidence type="ECO:0000259" key="11">
    <source>
        <dbReference type="Pfam" id="PF00266"/>
    </source>
</evidence>
<evidence type="ECO:0000256" key="7">
    <source>
        <dbReference type="ARBA" id="ARBA00021850"/>
    </source>
</evidence>